<organism evidence="1 2">
    <name type="scientific">Gryllus longicercus</name>
    <dbReference type="NCBI Taxonomy" id="2509291"/>
    <lineage>
        <taxon>Eukaryota</taxon>
        <taxon>Metazoa</taxon>
        <taxon>Ecdysozoa</taxon>
        <taxon>Arthropoda</taxon>
        <taxon>Hexapoda</taxon>
        <taxon>Insecta</taxon>
        <taxon>Pterygota</taxon>
        <taxon>Neoptera</taxon>
        <taxon>Polyneoptera</taxon>
        <taxon>Orthoptera</taxon>
        <taxon>Ensifera</taxon>
        <taxon>Gryllidea</taxon>
        <taxon>Grylloidea</taxon>
        <taxon>Gryllidae</taxon>
        <taxon>Gryllinae</taxon>
        <taxon>Gryllus</taxon>
    </lineage>
</organism>
<dbReference type="AlphaFoldDB" id="A0AAN9ZCQ5"/>
<dbReference type="InterPro" id="IPR036717">
    <property type="entry name" value="GFRP_sf"/>
</dbReference>
<dbReference type="GO" id="GO:0009890">
    <property type="term" value="P:negative regulation of biosynthetic process"/>
    <property type="evidence" value="ECO:0007669"/>
    <property type="project" value="InterPro"/>
</dbReference>
<dbReference type="EMBL" id="JAZDUA010000056">
    <property type="protein sequence ID" value="KAK7870507.1"/>
    <property type="molecule type" value="Genomic_DNA"/>
</dbReference>
<proteinExistence type="predicted"/>
<accession>A0AAN9ZCQ5</accession>
<gene>
    <name evidence="1" type="ORF">R5R35_002913</name>
</gene>
<dbReference type="Proteomes" id="UP001378592">
    <property type="component" value="Unassembled WGS sequence"/>
</dbReference>
<evidence type="ECO:0000313" key="2">
    <source>
        <dbReference type="Proteomes" id="UP001378592"/>
    </source>
</evidence>
<comment type="caution">
    <text evidence="1">The sequence shown here is derived from an EMBL/GenBank/DDBJ whole genome shotgun (WGS) entry which is preliminary data.</text>
</comment>
<keyword evidence="2" id="KW-1185">Reference proteome</keyword>
<name>A0AAN9ZCQ5_9ORTH</name>
<evidence type="ECO:0008006" key="3">
    <source>
        <dbReference type="Google" id="ProtNLM"/>
    </source>
</evidence>
<evidence type="ECO:0000313" key="1">
    <source>
        <dbReference type="EMBL" id="KAK7870507.1"/>
    </source>
</evidence>
<dbReference type="Gene3D" id="3.30.1410.10">
    <property type="entry name" value="GTP cyclohydrolase I feedback regulatory protein GFRP"/>
    <property type="match status" value="1"/>
</dbReference>
<protein>
    <recommendedName>
        <fullName evidence="3">GTP cyclohydrolase 1 feedback regulatory protein</fullName>
    </recommendedName>
</protein>
<sequence>MSLPNYYYIAVKGSLHATDCQVFGLNEDERDALSKRYSNSSAEVIMNGVIIKGAAMDVINSLSELGYHVVCSTGEAEIVWTMQREI</sequence>
<reference evidence="1 2" key="1">
    <citation type="submission" date="2024-03" db="EMBL/GenBank/DDBJ databases">
        <title>The genome assembly and annotation of the cricket Gryllus longicercus Weissman &amp; Gray.</title>
        <authorList>
            <person name="Szrajer S."/>
            <person name="Gray D."/>
            <person name="Ylla G."/>
        </authorList>
    </citation>
    <scope>NUCLEOTIDE SEQUENCE [LARGE SCALE GENOMIC DNA]</scope>
    <source>
        <strain evidence="1">DAG 2021-001</strain>
        <tissue evidence="1">Whole body minus gut</tissue>
    </source>
</reference>